<keyword evidence="1" id="KW-0472">Membrane</keyword>
<accession>A0A840UA55</accession>
<name>A0A840UA55_9GAMM</name>
<evidence type="ECO:0000313" key="2">
    <source>
        <dbReference type="EMBL" id="MBB5321862.1"/>
    </source>
</evidence>
<feature type="transmembrane region" description="Helical" evidence="1">
    <location>
        <begin position="319"/>
        <end position="352"/>
    </location>
</feature>
<proteinExistence type="predicted"/>
<dbReference type="RefSeq" id="WP_221275799.1">
    <property type="nucleotide sequence ID" value="NZ_JACHFE010000006.1"/>
</dbReference>
<comment type="caution">
    <text evidence="2">The sequence shown here is derived from an EMBL/GenBank/DDBJ whole genome shotgun (WGS) entry which is preliminary data.</text>
</comment>
<dbReference type="AlphaFoldDB" id="A0A840UA55"/>
<evidence type="ECO:0000313" key="3">
    <source>
        <dbReference type="Proteomes" id="UP000591735"/>
    </source>
</evidence>
<keyword evidence="1" id="KW-1133">Transmembrane helix</keyword>
<dbReference type="PROSITE" id="PS51257">
    <property type="entry name" value="PROKAR_LIPOPROTEIN"/>
    <property type="match status" value="1"/>
</dbReference>
<reference evidence="2 3" key="1">
    <citation type="submission" date="2020-08" db="EMBL/GenBank/DDBJ databases">
        <title>Genomic Encyclopedia of Type Strains, Phase IV (KMG-IV): sequencing the most valuable type-strain genomes for metagenomic binning, comparative biology and taxonomic classification.</title>
        <authorList>
            <person name="Goeker M."/>
        </authorList>
    </citation>
    <scope>NUCLEOTIDE SEQUENCE [LARGE SCALE GENOMIC DNA]</scope>
    <source>
        <strain evidence="2 3">DSM 22359</strain>
    </source>
</reference>
<keyword evidence="1" id="KW-0812">Transmembrane</keyword>
<dbReference type="EMBL" id="JACHFE010000006">
    <property type="protein sequence ID" value="MBB5321862.1"/>
    <property type="molecule type" value="Genomic_DNA"/>
</dbReference>
<gene>
    <name evidence="2" type="ORF">HNR38_002357</name>
</gene>
<keyword evidence="3" id="KW-1185">Reference proteome</keyword>
<protein>
    <submittedName>
        <fullName evidence="2">F0F1-type ATP synthase membrane subunit c/vacuolar-type H+-ATPase subunit K</fullName>
    </submittedName>
</protein>
<dbReference type="Proteomes" id="UP000591735">
    <property type="component" value="Unassembled WGS sequence"/>
</dbReference>
<sequence>MLCKGSSDFNAMRNSLSHLGATVVGACGALIGQSSADQASRGESISPDTRPMVRYARLLQIDNLVTAPDEGDSSGARYVVEMEMTMGGYQRSVSYQANRAGKPLQNNQGEYQYLETREDGARVGGNLPDVEVSDETRVRVLWQVTETDLERFAGYVDGVDRDAIAAGGKPVTIPLLDQQIMMFELEKQKSRLEGADGSTKFIEALCVLVSFFEAGSALKDKPESLENWWKMLGPTLGVLQVTFEVAGDHSMRRGLAAGGQMAYTQAARGTQYLRIGNGLRVAGAVIGIIDGFMALAEAESMARRGELRSRVRTQAFMGGLAIGGGVLALAASSLVLIPFIIGVVMLIGAYLLVKLVPNNIATWLRRSLYGKEQETFRFQPFQSMQEEQESLKMVFSGIEFDMDVVRNVDSWGGTLMPPNWKTGIRNGGRNALCLTVTLAFPKKMSGDLSINLSYQDSAGEEQHLTASKYSEGDLLKMDRHGNSIRGDDPFVSNEPSFRLEERDDRSFLIYESSIVDDGTGVLASVGYRSEVGAVIKDYYVLEFVE</sequence>
<feature type="transmembrane region" description="Helical" evidence="1">
    <location>
        <begin position="278"/>
        <end position="298"/>
    </location>
</feature>
<organism evidence="2 3">
    <name type="scientific">Marinobacter oulmenensis</name>
    <dbReference type="NCBI Taxonomy" id="643747"/>
    <lineage>
        <taxon>Bacteria</taxon>
        <taxon>Pseudomonadati</taxon>
        <taxon>Pseudomonadota</taxon>
        <taxon>Gammaproteobacteria</taxon>
        <taxon>Pseudomonadales</taxon>
        <taxon>Marinobacteraceae</taxon>
        <taxon>Marinobacter</taxon>
    </lineage>
</organism>
<evidence type="ECO:0000256" key="1">
    <source>
        <dbReference type="SAM" id="Phobius"/>
    </source>
</evidence>